<protein>
    <submittedName>
        <fullName evidence="7">Sel1-like repeat family protein</fullName>
    </submittedName>
</protein>
<comment type="similarity">
    <text evidence="4">Belongs to the sel-1 family.</text>
</comment>
<sequence>MTCCSKSICNGCNYANKIREYEGKRHPKCPFCRKSSPSTVEACDKMIMKRIEANDPVAMRYKGKELCKKGEYGSAFEYFKKAAGLGDVEAQFQVADLYRNGLGVEKDRGREIHHLEEAAIGGHPYARYNLGCHEWHNDNKERAVKHWIISANLGDDASIKALMNAFREGCISKDDLAAALHAACKSVRYCGIKCQKDHRRQHKKDCKKRAAELRDELLFKQPESSHHGDCPICCLPLQLDPKKSTFMTCCSKVICKGCDHANQIREIEGKLKFKCPFCCCSKVVCYGCDCVNQIREWKESLQHRCPFCREPIPSTEKECEKLKLKRIEVNDPVAMRHKGGEKYNEGKMACYNMSNISCCASCGIAEVDDVKLKECATCDLVRYCSDACLKEHKSQHKEDCKKRVAELHDEILFKQPESTNRGDCPICMIPLQLDPKQSTIKQCCSKVICNGCYCANKIREVEASLKSSYPNSMTSCCSKVICKGCDLANEKQKMEESQSQILCPFCRHPVPPTDEGIDLNTMKRIEANDPVAMRHVGTRCYHEGDYDSAFEYFTKASGLGEADAHYQLSTMYRDGFVEESKKKELYHLEEAAIAGHPRARCNLAVLDCENGRTMRAVKHFMIAAKLGHDLSLENLKNLYLRGAVTKEDLATAIRAHQAAVDAMKTDTSSCCASCGIAEVDDIKLSECADCDLAKYCSDACQKEHKSQHEEACKKRAAELRDEILFRQPESSHLGDCPICCLPLPLDLKKSVMQACCSKAALMLMGCGR</sequence>
<evidence type="ECO:0000256" key="3">
    <source>
        <dbReference type="ARBA" id="ARBA00022833"/>
    </source>
</evidence>
<keyword evidence="8" id="KW-1185">Reference proteome</keyword>
<evidence type="ECO:0000256" key="2">
    <source>
        <dbReference type="ARBA" id="ARBA00022771"/>
    </source>
</evidence>
<proteinExistence type="inferred from homology"/>
<dbReference type="EMBL" id="JATAAI010000046">
    <property type="protein sequence ID" value="KAK1733621.1"/>
    <property type="molecule type" value="Genomic_DNA"/>
</dbReference>
<dbReference type="Gene3D" id="6.10.140.2220">
    <property type="match status" value="3"/>
</dbReference>
<dbReference type="SUPFAM" id="SSF144232">
    <property type="entry name" value="HIT/MYND zinc finger-like"/>
    <property type="match status" value="3"/>
</dbReference>
<dbReference type="PANTHER" id="PTHR11102">
    <property type="entry name" value="SEL-1-LIKE PROTEIN"/>
    <property type="match status" value="1"/>
</dbReference>
<evidence type="ECO:0000256" key="1">
    <source>
        <dbReference type="ARBA" id="ARBA00022723"/>
    </source>
</evidence>
<dbReference type="Pfam" id="PF08238">
    <property type="entry name" value="Sel1"/>
    <property type="match status" value="5"/>
</dbReference>
<dbReference type="PROSITE" id="PS50865">
    <property type="entry name" value="ZF_MYND_2"/>
    <property type="match status" value="2"/>
</dbReference>
<dbReference type="Proteomes" id="UP001224775">
    <property type="component" value="Unassembled WGS sequence"/>
</dbReference>
<evidence type="ECO:0000259" key="6">
    <source>
        <dbReference type="PROSITE" id="PS50865"/>
    </source>
</evidence>
<reference evidence="7" key="1">
    <citation type="submission" date="2023-06" db="EMBL/GenBank/DDBJ databases">
        <title>Survivors Of The Sea: Transcriptome response of Skeletonema marinoi to long-term dormancy.</title>
        <authorList>
            <person name="Pinder M.I.M."/>
            <person name="Kourtchenko O."/>
            <person name="Robertson E.K."/>
            <person name="Larsson T."/>
            <person name="Maumus F."/>
            <person name="Osuna-Cruz C.M."/>
            <person name="Vancaester E."/>
            <person name="Stenow R."/>
            <person name="Vandepoele K."/>
            <person name="Ploug H."/>
            <person name="Bruchert V."/>
            <person name="Godhe A."/>
            <person name="Topel M."/>
        </authorList>
    </citation>
    <scope>NUCLEOTIDE SEQUENCE</scope>
    <source>
        <strain evidence="7">R05AC</strain>
    </source>
</reference>
<accession>A0AAD8XUJ9</accession>
<dbReference type="GO" id="GO:0036503">
    <property type="term" value="P:ERAD pathway"/>
    <property type="evidence" value="ECO:0007669"/>
    <property type="project" value="TreeGrafter"/>
</dbReference>
<evidence type="ECO:0000313" key="8">
    <source>
        <dbReference type="Proteomes" id="UP001224775"/>
    </source>
</evidence>
<dbReference type="GO" id="GO:0008270">
    <property type="term" value="F:zinc ion binding"/>
    <property type="evidence" value="ECO:0007669"/>
    <property type="project" value="UniProtKB-KW"/>
</dbReference>
<gene>
    <name evidence="7" type="ORF">QTG54_015664</name>
</gene>
<dbReference type="InterPro" id="IPR006597">
    <property type="entry name" value="Sel1-like"/>
</dbReference>
<dbReference type="SMART" id="SM00671">
    <property type="entry name" value="SEL1"/>
    <property type="match status" value="6"/>
</dbReference>
<name>A0AAD8XUJ9_9STRA</name>
<dbReference type="InterPro" id="IPR002893">
    <property type="entry name" value="Znf_MYND"/>
</dbReference>
<organism evidence="7 8">
    <name type="scientific">Skeletonema marinoi</name>
    <dbReference type="NCBI Taxonomy" id="267567"/>
    <lineage>
        <taxon>Eukaryota</taxon>
        <taxon>Sar</taxon>
        <taxon>Stramenopiles</taxon>
        <taxon>Ochrophyta</taxon>
        <taxon>Bacillariophyta</taxon>
        <taxon>Coscinodiscophyceae</taxon>
        <taxon>Thalassiosirophycidae</taxon>
        <taxon>Thalassiosirales</taxon>
        <taxon>Skeletonemataceae</taxon>
        <taxon>Skeletonema</taxon>
        <taxon>Skeletonema marinoi-dohrnii complex</taxon>
    </lineage>
</organism>
<evidence type="ECO:0000256" key="5">
    <source>
        <dbReference type="PROSITE-ProRule" id="PRU00134"/>
    </source>
</evidence>
<evidence type="ECO:0000256" key="4">
    <source>
        <dbReference type="ARBA" id="ARBA00038101"/>
    </source>
</evidence>
<keyword evidence="1" id="KW-0479">Metal-binding</keyword>
<keyword evidence="3" id="KW-0862">Zinc</keyword>
<dbReference type="InterPro" id="IPR050767">
    <property type="entry name" value="Sel1_AlgK"/>
</dbReference>
<dbReference type="SUPFAM" id="SSF81901">
    <property type="entry name" value="HCP-like"/>
    <property type="match status" value="2"/>
</dbReference>
<comment type="caution">
    <text evidence="7">The sequence shown here is derived from an EMBL/GenBank/DDBJ whole genome shotgun (WGS) entry which is preliminary data.</text>
</comment>
<feature type="domain" description="MYND-type" evidence="6">
    <location>
        <begin position="671"/>
        <end position="712"/>
    </location>
</feature>
<dbReference type="GO" id="GO:0005789">
    <property type="term" value="C:endoplasmic reticulum membrane"/>
    <property type="evidence" value="ECO:0007669"/>
    <property type="project" value="TreeGrafter"/>
</dbReference>
<dbReference type="InterPro" id="IPR011990">
    <property type="entry name" value="TPR-like_helical_dom_sf"/>
</dbReference>
<dbReference type="Pfam" id="PF01753">
    <property type="entry name" value="zf-MYND"/>
    <property type="match status" value="3"/>
</dbReference>
<keyword evidence="2 5" id="KW-0863">Zinc-finger</keyword>
<dbReference type="AlphaFoldDB" id="A0AAD8XUJ9"/>
<dbReference type="Gene3D" id="1.25.40.10">
    <property type="entry name" value="Tetratricopeptide repeat domain"/>
    <property type="match status" value="2"/>
</dbReference>
<feature type="domain" description="MYND-type" evidence="6">
    <location>
        <begin position="359"/>
        <end position="400"/>
    </location>
</feature>
<evidence type="ECO:0000313" key="7">
    <source>
        <dbReference type="EMBL" id="KAK1733621.1"/>
    </source>
</evidence>
<dbReference type="PANTHER" id="PTHR11102:SF147">
    <property type="entry name" value="SEL1L ADAPTOR SUBUNIT OF ERAD E3 UBIQUITIN LIGASE"/>
    <property type="match status" value="1"/>
</dbReference>